<dbReference type="InterPro" id="IPR018365">
    <property type="entry name" value="Cell_cycle_FtsW-rel_CS"/>
</dbReference>
<comment type="pathway">
    <text evidence="11">Cell wall biogenesis; peptidoglycan biosynthesis.</text>
</comment>
<evidence type="ECO:0000256" key="6">
    <source>
        <dbReference type="ARBA" id="ARBA00022960"/>
    </source>
</evidence>
<evidence type="ECO:0000256" key="8">
    <source>
        <dbReference type="ARBA" id="ARBA00022989"/>
    </source>
</evidence>
<evidence type="ECO:0000256" key="11">
    <source>
        <dbReference type="HAMAP-Rule" id="MF_02079"/>
    </source>
</evidence>
<dbReference type="GO" id="GO:0032153">
    <property type="term" value="C:cell division site"/>
    <property type="evidence" value="ECO:0007669"/>
    <property type="project" value="TreeGrafter"/>
</dbReference>
<name>K7YPP9_9PROT</name>
<organism evidence="12 13">
    <name type="scientific">Candidatus Endolissoclinum faulkneri L2</name>
    <dbReference type="NCBI Taxonomy" id="1193729"/>
    <lineage>
        <taxon>Bacteria</taxon>
        <taxon>Pseudomonadati</taxon>
        <taxon>Pseudomonadota</taxon>
        <taxon>Alphaproteobacteria</taxon>
        <taxon>Rhodospirillales</taxon>
        <taxon>Rhodospirillaceae</taxon>
        <taxon>Candidatus Endolissoclinum</taxon>
    </lineage>
</organism>
<comment type="function">
    <text evidence="11">Peptidoglycan polymerase that is essential for cell wall elongation.</text>
</comment>
<evidence type="ECO:0000313" key="13">
    <source>
        <dbReference type="Proteomes" id="UP000010077"/>
    </source>
</evidence>
<comment type="subcellular location">
    <subcellularLocation>
        <location evidence="11">Cell inner membrane</location>
        <topology evidence="11">Multi-pass membrane protein</topology>
    </subcellularLocation>
    <subcellularLocation>
        <location evidence="1">Membrane</location>
        <topology evidence="1">Multi-pass membrane protein</topology>
    </subcellularLocation>
</comment>
<keyword evidence="10 11" id="KW-0961">Cell wall biogenesis/degradation</keyword>
<dbReference type="GO" id="GO:0008955">
    <property type="term" value="F:peptidoglycan glycosyltransferase activity"/>
    <property type="evidence" value="ECO:0007669"/>
    <property type="project" value="UniProtKB-UniRule"/>
</dbReference>
<dbReference type="RefSeq" id="WP_015088990.1">
    <property type="nucleotide sequence ID" value="NC_019566.1"/>
</dbReference>
<feature type="transmembrane region" description="Helical" evidence="11">
    <location>
        <begin position="50"/>
        <end position="68"/>
    </location>
</feature>
<dbReference type="PANTHER" id="PTHR30474">
    <property type="entry name" value="CELL CYCLE PROTEIN"/>
    <property type="match status" value="1"/>
</dbReference>
<keyword evidence="9 11" id="KW-0472">Membrane</keyword>
<feature type="transmembrane region" description="Helical" evidence="11">
    <location>
        <begin position="75"/>
        <end position="95"/>
    </location>
</feature>
<dbReference type="Proteomes" id="UP000010077">
    <property type="component" value="Chromosome"/>
</dbReference>
<feature type="transmembrane region" description="Helical" evidence="11">
    <location>
        <begin position="306"/>
        <end position="333"/>
    </location>
</feature>
<comment type="similarity">
    <text evidence="11">Belongs to the SEDS family. MrdB/RodA subfamily.</text>
</comment>
<accession>K7YPP9</accession>
<dbReference type="PANTHER" id="PTHR30474:SF1">
    <property type="entry name" value="PEPTIDOGLYCAN GLYCOSYLTRANSFERASE MRDB"/>
    <property type="match status" value="1"/>
</dbReference>
<dbReference type="PATRIC" id="fig|1193729.4.peg.689"/>
<feature type="transmembrane region" description="Helical" evidence="11">
    <location>
        <begin position="186"/>
        <end position="204"/>
    </location>
</feature>
<dbReference type="STRING" id="1193729.A1OE_1319"/>
<dbReference type="Pfam" id="PF01098">
    <property type="entry name" value="FTSW_RODA_SPOVE"/>
    <property type="match status" value="1"/>
</dbReference>
<sequence length="373" mass="41887">MYESNLIIARKLLSLNWFVVFLVIAISAVGCLMLYSAANGSWSPWAYHHFIRFGIGMTIMLSIAVVDIRFWMRNAYLGYMIILFFLVLVDLMGKIDMGAKRWIDLRLFHFQPSEAMKICLVLALSRYFNGLTYEEVGNKLKLIIPLLMVGIPVFLVLKEPDLGTALIMIAESAAIFFLAGVRIWKFFAFITIAILSFPLSWRFLRAYQQNRILTFFNPDSNHTSTGYHILQSKIALGSGGIFGKGFLKGSQSHLNFLPEKQTDFIFTMLAEEFGMVGAYCLIGLYVLILAYGFSVAMRSCSQFGRLLALGITTTLFLYLFINIAMVIGLIPIVGVPLPMLSYGGTAMLTIMIGLGLLLGVSVHRYVRVSHYGY</sequence>
<dbReference type="UniPathway" id="UPA00219"/>
<keyword evidence="8 11" id="KW-1133">Transmembrane helix</keyword>
<feature type="transmembrane region" description="Helical" evidence="11">
    <location>
        <begin position="12"/>
        <end position="38"/>
    </location>
</feature>
<reference evidence="12 13" key="1">
    <citation type="journal article" date="2012" name="Proc. Natl. Acad. Sci. U.S.A.">
        <title>Genome streamlining and chemical defense in a coral reef symbiosis.</title>
        <authorList>
            <person name="Kwan J.C."/>
            <person name="Donia M.S."/>
            <person name="Han A.W."/>
            <person name="Hirose E."/>
            <person name="Haygood M.G."/>
            <person name="Schmidt E.W."/>
        </authorList>
    </citation>
    <scope>NUCLEOTIDE SEQUENCE [LARGE SCALE GENOMIC DNA]</scope>
    <source>
        <strain evidence="12 13">L2</strain>
    </source>
</reference>
<evidence type="ECO:0000256" key="9">
    <source>
        <dbReference type="ARBA" id="ARBA00023136"/>
    </source>
</evidence>
<evidence type="ECO:0000256" key="7">
    <source>
        <dbReference type="ARBA" id="ARBA00022984"/>
    </source>
</evidence>
<evidence type="ECO:0000256" key="3">
    <source>
        <dbReference type="ARBA" id="ARBA00022676"/>
    </source>
</evidence>
<dbReference type="PROSITE" id="PS00428">
    <property type="entry name" value="FTSW_RODA_SPOVE"/>
    <property type="match status" value="1"/>
</dbReference>
<dbReference type="HOGENOM" id="CLU_029243_2_2_5"/>
<evidence type="ECO:0000256" key="1">
    <source>
        <dbReference type="ARBA" id="ARBA00004141"/>
    </source>
</evidence>
<keyword evidence="5 11" id="KW-0812">Transmembrane</keyword>
<feature type="transmembrane region" description="Helical" evidence="11">
    <location>
        <begin position="273"/>
        <end position="294"/>
    </location>
</feature>
<keyword evidence="2 11" id="KW-1003">Cell membrane</keyword>
<evidence type="ECO:0000256" key="2">
    <source>
        <dbReference type="ARBA" id="ARBA00022475"/>
    </source>
</evidence>
<keyword evidence="6 11" id="KW-0133">Cell shape</keyword>
<proteinExistence type="inferred from homology"/>
<keyword evidence="4 11" id="KW-0808">Transferase</keyword>
<dbReference type="eggNOG" id="COG0772">
    <property type="taxonomic scope" value="Bacteria"/>
</dbReference>
<evidence type="ECO:0000256" key="4">
    <source>
        <dbReference type="ARBA" id="ARBA00022679"/>
    </source>
</evidence>
<dbReference type="HAMAP" id="MF_02079">
    <property type="entry name" value="PGT_RodA"/>
    <property type="match status" value="1"/>
</dbReference>
<evidence type="ECO:0000256" key="5">
    <source>
        <dbReference type="ARBA" id="ARBA00022692"/>
    </source>
</evidence>
<keyword evidence="3 11" id="KW-0328">Glycosyltransferase</keyword>
<gene>
    <name evidence="11 12" type="primary">mrdB</name>
    <name evidence="11" type="synonym">rodA</name>
    <name evidence="12" type="ORF">A1OE_1319</name>
</gene>
<dbReference type="EMBL" id="CP003539">
    <property type="protein sequence ID" value="AFX99492.1"/>
    <property type="molecule type" value="Genomic_DNA"/>
</dbReference>
<protein>
    <recommendedName>
        <fullName evidence="11">Peptidoglycan glycosyltransferase MrdB</fullName>
        <shortName evidence="11">PGT</shortName>
        <ecNumber evidence="11">2.4.99.28</ecNumber>
    </recommendedName>
    <alternativeName>
        <fullName evidence="11">Cell elongation protein RodA</fullName>
    </alternativeName>
    <alternativeName>
        <fullName evidence="11">Cell wall polymerase</fullName>
    </alternativeName>
    <alternativeName>
        <fullName evidence="11">Peptidoglycan polymerase</fullName>
        <shortName evidence="11">PG polymerase</shortName>
    </alternativeName>
</protein>
<dbReference type="NCBIfam" id="TIGR02210">
    <property type="entry name" value="rodA_shape"/>
    <property type="match status" value="1"/>
</dbReference>
<dbReference type="AlphaFoldDB" id="K7YPP9"/>
<dbReference type="GO" id="GO:0008360">
    <property type="term" value="P:regulation of cell shape"/>
    <property type="evidence" value="ECO:0007669"/>
    <property type="project" value="UniProtKB-KW"/>
</dbReference>
<feature type="transmembrane region" description="Helical" evidence="11">
    <location>
        <begin position="140"/>
        <end position="157"/>
    </location>
</feature>
<keyword evidence="13" id="KW-1185">Reference proteome</keyword>
<dbReference type="OrthoDB" id="9768187at2"/>
<comment type="catalytic activity">
    <reaction evidence="11">
        <text>[GlcNAc-(1-&gt;4)-Mur2Ac(oyl-L-Ala-gamma-D-Glu-L-Lys-D-Ala-D-Ala)](n)-di-trans,octa-cis-undecaprenyl diphosphate + beta-D-GlcNAc-(1-&gt;4)-Mur2Ac(oyl-L-Ala-gamma-D-Glu-L-Lys-D-Ala-D-Ala)-di-trans,octa-cis-undecaprenyl diphosphate = [GlcNAc-(1-&gt;4)-Mur2Ac(oyl-L-Ala-gamma-D-Glu-L-Lys-D-Ala-D-Ala)](n+1)-di-trans,octa-cis-undecaprenyl diphosphate + di-trans,octa-cis-undecaprenyl diphosphate + H(+)</text>
        <dbReference type="Rhea" id="RHEA:23708"/>
        <dbReference type="Rhea" id="RHEA-COMP:9602"/>
        <dbReference type="Rhea" id="RHEA-COMP:9603"/>
        <dbReference type="ChEBI" id="CHEBI:15378"/>
        <dbReference type="ChEBI" id="CHEBI:58405"/>
        <dbReference type="ChEBI" id="CHEBI:60033"/>
        <dbReference type="ChEBI" id="CHEBI:78435"/>
        <dbReference type="EC" id="2.4.99.28"/>
    </reaction>
</comment>
<feature type="transmembrane region" description="Helical" evidence="11">
    <location>
        <begin position="339"/>
        <end position="360"/>
    </location>
</feature>
<dbReference type="GO" id="GO:0009252">
    <property type="term" value="P:peptidoglycan biosynthetic process"/>
    <property type="evidence" value="ECO:0007669"/>
    <property type="project" value="UniProtKB-UniRule"/>
</dbReference>
<dbReference type="GO" id="GO:0005886">
    <property type="term" value="C:plasma membrane"/>
    <property type="evidence" value="ECO:0007669"/>
    <property type="project" value="UniProtKB-SubCell"/>
</dbReference>
<dbReference type="EC" id="2.4.99.28" evidence="11"/>
<evidence type="ECO:0000256" key="10">
    <source>
        <dbReference type="ARBA" id="ARBA00023316"/>
    </source>
</evidence>
<feature type="transmembrane region" description="Helical" evidence="11">
    <location>
        <begin position="115"/>
        <end position="133"/>
    </location>
</feature>
<evidence type="ECO:0000313" key="12">
    <source>
        <dbReference type="EMBL" id="AFX99492.1"/>
    </source>
</evidence>
<dbReference type="InterPro" id="IPR011923">
    <property type="entry name" value="RodA/MrdB"/>
</dbReference>
<dbReference type="InterPro" id="IPR001182">
    <property type="entry name" value="FtsW/RodA"/>
</dbReference>
<feature type="transmembrane region" description="Helical" evidence="11">
    <location>
        <begin position="163"/>
        <end position="179"/>
    </location>
</feature>
<keyword evidence="11" id="KW-0997">Cell inner membrane</keyword>
<keyword evidence="7 11" id="KW-0573">Peptidoglycan synthesis</keyword>
<dbReference type="GO" id="GO:0071555">
    <property type="term" value="P:cell wall organization"/>
    <property type="evidence" value="ECO:0007669"/>
    <property type="project" value="UniProtKB-KW"/>
</dbReference>
<dbReference type="GO" id="GO:0015648">
    <property type="term" value="F:lipid-linked peptidoglycan transporter activity"/>
    <property type="evidence" value="ECO:0007669"/>
    <property type="project" value="TreeGrafter"/>
</dbReference>
<dbReference type="GO" id="GO:0051301">
    <property type="term" value="P:cell division"/>
    <property type="evidence" value="ECO:0007669"/>
    <property type="project" value="InterPro"/>
</dbReference>
<dbReference type="KEGG" id="thal:A1OE_1319"/>